<sequence length="148" mass="16549">MPSQASQYANSAPSQVKVIAMLFNKNVRSLDVRFDLDDGIGRVECIRWVTESVDTREMDALDKEGTYVCVIGHLQSFQGKMQLNAFCVRPVTSFDEVTCHFIECIYCHVQNSKGQLEGGALAQPKMTLFPICNGVRGRYDSRLPPTPN</sequence>
<dbReference type="CDD" id="cd04478">
    <property type="entry name" value="RPA2_DBD_D"/>
    <property type="match status" value="1"/>
</dbReference>
<evidence type="ECO:0000256" key="3">
    <source>
        <dbReference type="ARBA" id="ARBA00022763"/>
    </source>
</evidence>
<comment type="subcellular location">
    <subcellularLocation>
        <location evidence="1">Nucleus</location>
    </subcellularLocation>
</comment>
<dbReference type="InterPro" id="IPR012340">
    <property type="entry name" value="NA-bd_OB-fold"/>
</dbReference>
<dbReference type="GO" id="GO:0000781">
    <property type="term" value="C:chromosome, telomeric region"/>
    <property type="evidence" value="ECO:0007669"/>
    <property type="project" value="TreeGrafter"/>
</dbReference>
<evidence type="ECO:0000313" key="8">
    <source>
        <dbReference type="EMBL" id="KAE8682525.1"/>
    </source>
</evidence>
<keyword evidence="9" id="KW-1185">Reference proteome</keyword>
<dbReference type="EMBL" id="VEPZ02001279">
    <property type="protein sequence ID" value="KAE8682525.1"/>
    <property type="molecule type" value="Genomic_DNA"/>
</dbReference>
<keyword evidence="6" id="KW-0234">DNA repair</keyword>
<gene>
    <name evidence="8" type="ORF">F3Y22_tig00111238pilonHSYRG00155</name>
</gene>
<keyword evidence="2" id="KW-0235">DNA replication</keyword>
<dbReference type="InterPro" id="IPR040260">
    <property type="entry name" value="RFA2-like"/>
</dbReference>
<evidence type="ECO:0000256" key="2">
    <source>
        <dbReference type="ARBA" id="ARBA00022705"/>
    </source>
</evidence>
<evidence type="ECO:0000256" key="4">
    <source>
        <dbReference type="ARBA" id="ARBA00023125"/>
    </source>
</evidence>
<dbReference type="GO" id="GO:0006289">
    <property type="term" value="P:nucleotide-excision repair"/>
    <property type="evidence" value="ECO:0007669"/>
    <property type="project" value="TreeGrafter"/>
</dbReference>
<dbReference type="GO" id="GO:0035861">
    <property type="term" value="C:site of double-strand break"/>
    <property type="evidence" value="ECO:0007669"/>
    <property type="project" value="TreeGrafter"/>
</dbReference>
<keyword evidence="3" id="KW-0227">DNA damage</keyword>
<keyword evidence="7" id="KW-0539">Nucleus</keyword>
<dbReference type="AlphaFoldDB" id="A0A6A2YTW8"/>
<dbReference type="GO" id="GO:0000724">
    <property type="term" value="P:double-strand break repair via homologous recombination"/>
    <property type="evidence" value="ECO:0007669"/>
    <property type="project" value="TreeGrafter"/>
</dbReference>
<dbReference type="GO" id="GO:0006260">
    <property type="term" value="P:DNA replication"/>
    <property type="evidence" value="ECO:0007669"/>
    <property type="project" value="UniProtKB-KW"/>
</dbReference>
<dbReference type="Proteomes" id="UP000436088">
    <property type="component" value="Unassembled WGS sequence"/>
</dbReference>
<comment type="caution">
    <text evidence="8">The sequence shown here is derived from an EMBL/GenBank/DDBJ whole genome shotgun (WGS) entry which is preliminary data.</text>
</comment>
<keyword evidence="4" id="KW-0238">DNA-binding</keyword>
<keyword evidence="5" id="KW-0233">DNA recombination</keyword>
<evidence type="ECO:0000256" key="6">
    <source>
        <dbReference type="ARBA" id="ARBA00023204"/>
    </source>
</evidence>
<reference evidence="8" key="1">
    <citation type="submission" date="2019-09" db="EMBL/GenBank/DDBJ databases">
        <title>Draft genome information of white flower Hibiscus syriacus.</title>
        <authorList>
            <person name="Kim Y.-M."/>
        </authorList>
    </citation>
    <scope>NUCLEOTIDE SEQUENCE [LARGE SCALE GENOMIC DNA]</scope>
    <source>
        <strain evidence="8">YM2019G1</strain>
    </source>
</reference>
<dbReference type="PANTHER" id="PTHR13989:SF34">
    <property type="entry name" value="REPLICATION PROTEIN A 32 KDA SUBUNIT A"/>
    <property type="match status" value="1"/>
</dbReference>
<dbReference type="FunFam" id="2.40.50.140:FF:000184">
    <property type="entry name" value="replication protein A 32 kDa subunit A-like"/>
    <property type="match status" value="1"/>
</dbReference>
<dbReference type="GO" id="GO:0003697">
    <property type="term" value="F:single-stranded DNA binding"/>
    <property type="evidence" value="ECO:0007669"/>
    <property type="project" value="TreeGrafter"/>
</dbReference>
<proteinExistence type="predicted"/>
<dbReference type="PANTHER" id="PTHR13989">
    <property type="entry name" value="REPLICATION PROTEIN A-RELATED"/>
    <property type="match status" value="1"/>
</dbReference>
<accession>A0A6A2YTW8</accession>
<evidence type="ECO:0000256" key="1">
    <source>
        <dbReference type="ARBA" id="ARBA00004123"/>
    </source>
</evidence>
<organism evidence="8 9">
    <name type="scientific">Hibiscus syriacus</name>
    <name type="common">Rose of Sharon</name>
    <dbReference type="NCBI Taxonomy" id="106335"/>
    <lineage>
        <taxon>Eukaryota</taxon>
        <taxon>Viridiplantae</taxon>
        <taxon>Streptophyta</taxon>
        <taxon>Embryophyta</taxon>
        <taxon>Tracheophyta</taxon>
        <taxon>Spermatophyta</taxon>
        <taxon>Magnoliopsida</taxon>
        <taxon>eudicotyledons</taxon>
        <taxon>Gunneridae</taxon>
        <taxon>Pentapetalae</taxon>
        <taxon>rosids</taxon>
        <taxon>malvids</taxon>
        <taxon>Malvales</taxon>
        <taxon>Malvaceae</taxon>
        <taxon>Malvoideae</taxon>
        <taxon>Hibiscus</taxon>
    </lineage>
</organism>
<evidence type="ECO:0000256" key="7">
    <source>
        <dbReference type="ARBA" id="ARBA00023242"/>
    </source>
</evidence>
<dbReference type="GO" id="GO:0005662">
    <property type="term" value="C:DNA replication factor A complex"/>
    <property type="evidence" value="ECO:0007669"/>
    <property type="project" value="TreeGrafter"/>
</dbReference>
<dbReference type="Gene3D" id="2.40.50.140">
    <property type="entry name" value="Nucleic acid-binding proteins"/>
    <property type="match status" value="1"/>
</dbReference>
<evidence type="ECO:0000313" key="9">
    <source>
        <dbReference type="Proteomes" id="UP000436088"/>
    </source>
</evidence>
<name>A0A6A2YTW8_HIBSY</name>
<protein>
    <submittedName>
        <fullName evidence="8">Replicon protein A2, putative isoform 2</fullName>
    </submittedName>
</protein>
<evidence type="ECO:0000256" key="5">
    <source>
        <dbReference type="ARBA" id="ARBA00023172"/>
    </source>
</evidence>
<dbReference type="SUPFAM" id="SSF50249">
    <property type="entry name" value="Nucleic acid-binding proteins"/>
    <property type="match status" value="1"/>
</dbReference>